<keyword evidence="1" id="KW-0732">Signal</keyword>
<dbReference type="InterPro" id="IPR004302">
    <property type="entry name" value="Cellulose/chitin-bd_N"/>
</dbReference>
<dbReference type="VEuPathDB" id="VectorBase:LDEU012146"/>
<gene>
    <name evidence="3" type="ORF">B4U80_09910</name>
</gene>
<feature type="signal peptide" evidence="1">
    <location>
        <begin position="1"/>
        <end position="23"/>
    </location>
</feature>
<dbReference type="Pfam" id="PF03067">
    <property type="entry name" value="LPMO_10"/>
    <property type="match status" value="1"/>
</dbReference>
<feature type="domain" description="Chitin-binding type-4" evidence="2">
    <location>
        <begin position="24"/>
        <end position="180"/>
    </location>
</feature>
<dbReference type="STRING" id="299467.A0A443RXF3"/>
<keyword evidence="4" id="KW-1185">Reference proteome</keyword>
<evidence type="ECO:0000256" key="1">
    <source>
        <dbReference type="SAM" id="SignalP"/>
    </source>
</evidence>
<evidence type="ECO:0000313" key="3">
    <source>
        <dbReference type="EMBL" id="RWS19894.1"/>
    </source>
</evidence>
<comment type="caution">
    <text evidence="3">The sequence shown here is derived from an EMBL/GenBank/DDBJ whole genome shotgun (WGS) entry which is preliminary data.</text>
</comment>
<dbReference type="OrthoDB" id="64893at2759"/>
<reference evidence="3 4" key="1">
    <citation type="journal article" date="2018" name="Gigascience">
        <title>Genomes of trombidid mites reveal novel predicted allergens and laterally-transferred genes associated with secondary metabolism.</title>
        <authorList>
            <person name="Dong X."/>
            <person name="Chaisiri K."/>
            <person name="Xia D."/>
            <person name="Armstrong S.D."/>
            <person name="Fang Y."/>
            <person name="Donnelly M.J."/>
            <person name="Kadowaki T."/>
            <person name="McGarry J.W."/>
            <person name="Darby A.C."/>
            <person name="Makepeace B.L."/>
        </authorList>
    </citation>
    <scope>NUCLEOTIDE SEQUENCE [LARGE SCALE GENOMIC DNA]</scope>
    <source>
        <strain evidence="3">UoL-UT</strain>
    </source>
</reference>
<organism evidence="3 4">
    <name type="scientific">Leptotrombidium deliense</name>
    <dbReference type="NCBI Taxonomy" id="299467"/>
    <lineage>
        <taxon>Eukaryota</taxon>
        <taxon>Metazoa</taxon>
        <taxon>Ecdysozoa</taxon>
        <taxon>Arthropoda</taxon>
        <taxon>Chelicerata</taxon>
        <taxon>Arachnida</taxon>
        <taxon>Acari</taxon>
        <taxon>Acariformes</taxon>
        <taxon>Trombidiformes</taxon>
        <taxon>Prostigmata</taxon>
        <taxon>Anystina</taxon>
        <taxon>Parasitengona</taxon>
        <taxon>Trombiculoidea</taxon>
        <taxon>Trombiculidae</taxon>
        <taxon>Leptotrombidium</taxon>
    </lineage>
</organism>
<dbReference type="Proteomes" id="UP000288716">
    <property type="component" value="Unassembled WGS sequence"/>
</dbReference>
<name>A0A443RXF3_9ACAR</name>
<accession>A0A443RXF3</accession>
<feature type="chain" id="PRO_5018986894" evidence="1">
    <location>
        <begin position="24"/>
        <end position="186"/>
    </location>
</feature>
<dbReference type="EMBL" id="NCKV01021825">
    <property type="protein sequence ID" value="RWS19894.1"/>
    <property type="molecule type" value="Genomic_DNA"/>
</dbReference>
<proteinExistence type="predicted"/>
<protein>
    <submittedName>
        <fullName evidence="3">Chitin binding domain containing protein-like protein</fullName>
    </submittedName>
</protein>
<evidence type="ECO:0000313" key="4">
    <source>
        <dbReference type="Proteomes" id="UP000288716"/>
    </source>
</evidence>
<sequence length="186" mass="21341">MDKRVTIIFFISILTVFPHLSDGHARMMEPPARNTMWRFGFNTTANYEDNQLFCGGIKVQWQDNKGKCGICGDAYDGPRIHETGGFMAKNITTRKYPPGTQIDVLIELIANHAGKFNFQICWRNSTNILETEECFEKVKLKNGSDTFNLSGKEPAGMFFVPIQLPANRTCDYCILRWDWKSGDFYF</sequence>
<evidence type="ECO:0000259" key="2">
    <source>
        <dbReference type="Pfam" id="PF03067"/>
    </source>
</evidence>
<dbReference type="AlphaFoldDB" id="A0A443RXF3"/>